<proteinExistence type="inferred from homology"/>
<evidence type="ECO:0000256" key="4">
    <source>
        <dbReference type="PROSITE-ProRule" id="PRU01248"/>
    </source>
</evidence>
<evidence type="ECO:0000259" key="6">
    <source>
        <dbReference type="PROSITE" id="PS51900"/>
    </source>
</evidence>
<sequence length="360" mass="41513">MKTQKRRPKGEGSIIKLPNGNYKATITIGKGIDGRQKRKSITRKTRTEVLEAITKLRVEYGIGNTDIQPDKRLKEVIQEFMSFKEQEITETSYMNYRSHMTDLLNVFGDIYIKDISPDMMEQYFRKVLKTQKASSVLRKKTIVSMMFKYAVKKRYMSINPVKEAVIPIKKTPPKASLLTLPTPEEFKRLLIEADKISHLLFVMIYFDSVTGLRKGELLGLKWSMVDADTKTITINNQKDRFGADVPLKTQASYRTIHVSDKALAYLSGLDTHGNEYVFPLSRYEFDKAIKKLWKVAKLPKGFTFHDIRHYHATQLLRHGVNAKVVSRRLGHTSIVTTLNIYFNYLPSMDEEASKVLDDDF</sequence>
<dbReference type="Pfam" id="PF22022">
    <property type="entry name" value="Phage_int_M"/>
    <property type="match status" value="1"/>
</dbReference>
<dbReference type="PANTHER" id="PTHR30349">
    <property type="entry name" value="PHAGE INTEGRASE-RELATED"/>
    <property type="match status" value="1"/>
</dbReference>
<dbReference type="Proteomes" id="UP001605989">
    <property type="component" value="Unassembled WGS sequence"/>
</dbReference>
<dbReference type="InterPro" id="IPR053876">
    <property type="entry name" value="Phage_int_M"/>
</dbReference>
<dbReference type="Gene3D" id="1.10.150.130">
    <property type="match status" value="1"/>
</dbReference>
<dbReference type="InterPro" id="IPR010998">
    <property type="entry name" value="Integrase_recombinase_N"/>
</dbReference>
<dbReference type="InterPro" id="IPR050090">
    <property type="entry name" value="Tyrosine_recombinase_XerCD"/>
</dbReference>
<gene>
    <name evidence="7" type="ORF">ACGTZG_09035</name>
</gene>
<dbReference type="RefSeq" id="WP_113855668.1">
    <property type="nucleotide sequence ID" value="NZ_CP011940.1"/>
</dbReference>
<keyword evidence="8" id="KW-1185">Reference proteome</keyword>
<keyword evidence="2 4" id="KW-0238">DNA-binding</keyword>
<evidence type="ECO:0000256" key="2">
    <source>
        <dbReference type="ARBA" id="ARBA00023125"/>
    </source>
</evidence>
<dbReference type="InterPro" id="IPR044068">
    <property type="entry name" value="CB"/>
</dbReference>
<dbReference type="PANTHER" id="PTHR30349:SF64">
    <property type="entry name" value="PROPHAGE INTEGRASE INTD-RELATED"/>
    <property type="match status" value="1"/>
</dbReference>
<evidence type="ECO:0000313" key="7">
    <source>
        <dbReference type="EMBL" id="MFG6273330.1"/>
    </source>
</evidence>
<dbReference type="SUPFAM" id="SSF56349">
    <property type="entry name" value="DNA breaking-rejoining enzymes"/>
    <property type="match status" value="1"/>
</dbReference>
<accession>A0ABW7DQG7</accession>
<protein>
    <submittedName>
        <fullName evidence="7">Tyrosine-type recombinase/integrase</fullName>
    </submittedName>
</protein>
<keyword evidence="3" id="KW-0233">DNA recombination</keyword>
<dbReference type="Pfam" id="PF00589">
    <property type="entry name" value="Phage_integrase"/>
    <property type="match status" value="1"/>
</dbReference>
<evidence type="ECO:0000313" key="8">
    <source>
        <dbReference type="Proteomes" id="UP001605989"/>
    </source>
</evidence>
<dbReference type="CDD" id="cd01189">
    <property type="entry name" value="INT_ICEBs1_C_like"/>
    <property type="match status" value="1"/>
</dbReference>
<dbReference type="InterPro" id="IPR002104">
    <property type="entry name" value="Integrase_catalytic"/>
</dbReference>
<dbReference type="InterPro" id="IPR011010">
    <property type="entry name" value="DNA_brk_join_enz"/>
</dbReference>
<comment type="caution">
    <text evidence="7">The sequence shown here is derived from an EMBL/GenBank/DDBJ whole genome shotgun (WGS) entry which is preliminary data.</text>
</comment>
<feature type="domain" description="Core-binding (CB)" evidence="6">
    <location>
        <begin position="71"/>
        <end position="151"/>
    </location>
</feature>
<dbReference type="PROSITE" id="PS51900">
    <property type="entry name" value="CB"/>
    <property type="match status" value="1"/>
</dbReference>
<reference evidence="7 8" key="1">
    <citation type="submission" date="2024-10" db="EMBL/GenBank/DDBJ databases">
        <authorList>
            <person name="Sang B.-I."/>
            <person name="Prabhaharan D."/>
        </authorList>
    </citation>
    <scope>NUCLEOTIDE SEQUENCE [LARGE SCALE GENOMIC DNA]</scope>
    <source>
        <strain evidence="7 8">MH</strain>
    </source>
</reference>
<evidence type="ECO:0000256" key="1">
    <source>
        <dbReference type="ARBA" id="ARBA00008857"/>
    </source>
</evidence>
<dbReference type="EMBL" id="JBIEKR010000007">
    <property type="protein sequence ID" value="MFG6273330.1"/>
    <property type="molecule type" value="Genomic_DNA"/>
</dbReference>
<dbReference type="InterPro" id="IPR013762">
    <property type="entry name" value="Integrase-like_cat_sf"/>
</dbReference>
<feature type="domain" description="Tyr recombinase" evidence="5">
    <location>
        <begin position="176"/>
        <end position="357"/>
    </location>
</feature>
<name>A0ABW7DQG7_9FIRM</name>
<dbReference type="PROSITE" id="PS51898">
    <property type="entry name" value="TYR_RECOMBINASE"/>
    <property type="match status" value="1"/>
</dbReference>
<evidence type="ECO:0000256" key="3">
    <source>
        <dbReference type="ARBA" id="ARBA00023172"/>
    </source>
</evidence>
<comment type="similarity">
    <text evidence="1">Belongs to the 'phage' integrase family.</text>
</comment>
<dbReference type="Gene3D" id="1.10.443.10">
    <property type="entry name" value="Intergrase catalytic core"/>
    <property type="match status" value="1"/>
</dbReference>
<organism evidence="7 8">
    <name type="scientific">Megasphaera hexanoica</name>
    <dbReference type="NCBI Taxonomy" id="1675036"/>
    <lineage>
        <taxon>Bacteria</taxon>
        <taxon>Bacillati</taxon>
        <taxon>Bacillota</taxon>
        <taxon>Negativicutes</taxon>
        <taxon>Veillonellales</taxon>
        <taxon>Veillonellaceae</taxon>
        <taxon>Megasphaera</taxon>
    </lineage>
</organism>
<evidence type="ECO:0000259" key="5">
    <source>
        <dbReference type="PROSITE" id="PS51898"/>
    </source>
</evidence>